<dbReference type="Proteomes" id="UP000198577">
    <property type="component" value="Unassembled WGS sequence"/>
</dbReference>
<dbReference type="STRING" id="937334.SAMN05444406_10665"/>
<protein>
    <submittedName>
        <fullName evidence="3">Stage III sporulation protein AG</fullName>
    </submittedName>
</protein>
<dbReference type="OrthoDB" id="1634070at2"/>
<evidence type="ECO:0000256" key="1">
    <source>
        <dbReference type="SAM" id="MobiDB-lite"/>
    </source>
</evidence>
<dbReference type="AlphaFoldDB" id="A0A1I5U7A4"/>
<keyword evidence="4" id="KW-1185">Reference proteome</keyword>
<organism evidence="3 4">
    <name type="scientific">Caldicoprobacter faecalis</name>
    <dbReference type="NCBI Taxonomy" id="937334"/>
    <lineage>
        <taxon>Bacteria</taxon>
        <taxon>Bacillati</taxon>
        <taxon>Bacillota</taxon>
        <taxon>Clostridia</taxon>
        <taxon>Caldicoprobacterales</taxon>
        <taxon>Caldicoprobacteraceae</taxon>
        <taxon>Caldicoprobacter</taxon>
    </lineage>
</organism>
<dbReference type="EMBL" id="FOXR01000006">
    <property type="protein sequence ID" value="SFP91163.1"/>
    <property type="molecule type" value="Genomic_DNA"/>
</dbReference>
<keyword evidence="2" id="KW-0472">Membrane</keyword>
<name>A0A1I5U7A4_9FIRM</name>
<feature type="region of interest" description="Disordered" evidence="1">
    <location>
        <begin position="105"/>
        <end position="131"/>
    </location>
</feature>
<sequence length="200" mass="22047">MKQVGFLKAITEKLKNLKNVEIVIAVLFVAVVLSVYASSFNRASPSVPNPDDGANRGVQWVEQDTYEDQQELKLQKKLSAIKGVGRVEVMITYKSSKEIVPAMNTTQSETVTEEQDSNGGTRRVSQRDVNSQTVTIGETGNAKPLVIKEMEPEIKGVIVIAEGAKDIRVKLDLIRAVQTALGVSPQQVEVFEMETNKMKE</sequence>
<accession>A0A1I5U7A4</accession>
<evidence type="ECO:0000313" key="3">
    <source>
        <dbReference type="EMBL" id="SFP91163.1"/>
    </source>
</evidence>
<gene>
    <name evidence="3" type="ORF">SAMN05444406_10665</name>
</gene>
<proteinExistence type="predicted"/>
<keyword evidence="2" id="KW-1133">Transmembrane helix</keyword>
<evidence type="ECO:0000313" key="4">
    <source>
        <dbReference type="Proteomes" id="UP000198577"/>
    </source>
</evidence>
<feature type="transmembrane region" description="Helical" evidence="2">
    <location>
        <begin position="20"/>
        <end position="40"/>
    </location>
</feature>
<evidence type="ECO:0000256" key="2">
    <source>
        <dbReference type="SAM" id="Phobius"/>
    </source>
</evidence>
<dbReference type="RefSeq" id="WP_092282080.1">
    <property type="nucleotide sequence ID" value="NZ_FOXR01000006.1"/>
</dbReference>
<keyword evidence="2" id="KW-0812">Transmembrane</keyword>
<reference evidence="3 4" key="1">
    <citation type="submission" date="2016-10" db="EMBL/GenBank/DDBJ databases">
        <authorList>
            <person name="de Groot N.N."/>
        </authorList>
    </citation>
    <scope>NUCLEOTIDE SEQUENCE [LARGE SCALE GENOMIC DNA]</scope>
    <source>
        <strain evidence="3 4">DSM 20678</strain>
    </source>
</reference>